<protein>
    <submittedName>
        <fullName evidence="2">30636_t:CDS:1</fullName>
    </submittedName>
</protein>
<feature type="non-terminal residue" evidence="2">
    <location>
        <position position="1"/>
    </location>
</feature>
<evidence type="ECO:0000256" key="1">
    <source>
        <dbReference type="SAM" id="MobiDB-lite"/>
    </source>
</evidence>
<gene>
    <name evidence="2" type="ORF">GMARGA_LOCUS33715</name>
</gene>
<dbReference type="EMBL" id="CAJVQB010056872">
    <property type="protein sequence ID" value="CAG8837905.1"/>
    <property type="molecule type" value="Genomic_DNA"/>
</dbReference>
<evidence type="ECO:0000313" key="3">
    <source>
        <dbReference type="Proteomes" id="UP000789901"/>
    </source>
</evidence>
<organism evidence="2 3">
    <name type="scientific">Gigaspora margarita</name>
    <dbReference type="NCBI Taxonomy" id="4874"/>
    <lineage>
        <taxon>Eukaryota</taxon>
        <taxon>Fungi</taxon>
        <taxon>Fungi incertae sedis</taxon>
        <taxon>Mucoromycota</taxon>
        <taxon>Glomeromycotina</taxon>
        <taxon>Glomeromycetes</taxon>
        <taxon>Diversisporales</taxon>
        <taxon>Gigasporaceae</taxon>
        <taxon>Gigaspora</taxon>
    </lineage>
</organism>
<sequence>SVARVAPRVYWYNNNTNLGALHRAGKNNPQGTGMGNMLGKPRAENSWHSMVSQNRVRMDRLAGKTRMYRGLKDPTN</sequence>
<proteinExistence type="predicted"/>
<reference evidence="2 3" key="1">
    <citation type="submission" date="2021-06" db="EMBL/GenBank/DDBJ databases">
        <authorList>
            <person name="Kallberg Y."/>
            <person name="Tangrot J."/>
            <person name="Rosling A."/>
        </authorList>
    </citation>
    <scope>NUCLEOTIDE SEQUENCE [LARGE SCALE GENOMIC DNA]</scope>
    <source>
        <strain evidence="2 3">120-4 pot B 10/14</strain>
    </source>
</reference>
<dbReference type="Proteomes" id="UP000789901">
    <property type="component" value="Unassembled WGS sequence"/>
</dbReference>
<keyword evidence="3" id="KW-1185">Reference proteome</keyword>
<evidence type="ECO:0000313" key="2">
    <source>
        <dbReference type="EMBL" id="CAG8837905.1"/>
    </source>
</evidence>
<feature type="region of interest" description="Disordered" evidence="1">
    <location>
        <begin position="21"/>
        <end position="42"/>
    </location>
</feature>
<comment type="caution">
    <text evidence="2">The sequence shown here is derived from an EMBL/GenBank/DDBJ whole genome shotgun (WGS) entry which is preliminary data.</text>
</comment>
<name>A0ABN7WPY9_GIGMA</name>
<accession>A0ABN7WPY9</accession>